<name>A0A317N0B2_9GAMM</name>
<dbReference type="UniPathway" id="UPA00028">
    <property type="reaction ID" value="UER00004"/>
</dbReference>
<dbReference type="EC" id="1.1.1.169" evidence="3 10"/>
<dbReference type="Pfam" id="PF02558">
    <property type="entry name" value="ApbA"/>
    <property type="match status" value="1"/>
</dbReference>
<dbReference type="InterPro" id="IPR013328">
    <property type="entry name" value="6PGD_dom2"/>
</dbReference>
<feature type="domain" description="Ketopantoate reductase N-terminal" evidence="12">
    <location>
        <begin position="15"/>
        <end position="161"/>
    </location>
</feature>
<keyword evidence="6 10" id="KW-0521">NADP</keyword>
<dbReference type="InterPro" id="IPR036291">
    <property type="entry name" value="NAD(P)-bd_dom_sf"/>
</dbReference>
<dbReference type="Pfam" id="PF08546">
    <property type="entry name" value="ApbA_C"/>
    <property type="match status" value="1"/>
</dbReference>
<gene>
    <name evidence="14" type="ORF">C7443_101383</name>
</gene>
<dbReference type="PANTHER" id="PTHR43765:SF2">
    <property type="entry name" value="2-DEHYDROPANTOATE 2-REDUCTASE"/>
    <property type="match status" value="1"/>
</dbReference>
<dbReference type="GO" id="GO:0005737">
    <property type="term" value="C:cytoplasm"/>
    <property type="evidence" value="ECO:0007669"/>
    <property type="project" value="TreeGrafter"/>
</dbReference>
<comment type="catalytic activity">
    <reaction evidence="9 10">
        <text>(R)-pantoate + NADP(+) = 2-dehydropantoate + NADPH + H(+)</text>
        <dbReference type="Rhea" id="RHEA:16233"/>
        <dbReference type="ChEBI" id="CHEBI:11561"/>
        <dbReference type="ChEBI" id="CHEBI:15378"/>
        <dbReference type="ChEBI" id="CHEBI:15980"/>
        <dbReference type="ChEBI" id="CHEBI:57783"/>
        <dbReference type="ChEBI" id="CHEBI:58349"/>
        <dbReference type="EC" id="1.1.1.169"/>
    </reaction>
</comment>
<sequence>MPAPPDDAEATARTWYILGAGAIGGLFAARLALAGQPLQVLTRDAAAAAALDAQGLTLEDATGTHHLHVAAAAVTAPGPLIRRLLICTKAPQTLAALAPLRARLNADSRIVLLQNGMGGAERIHAAHPQPRLLLATTTLGAYRRGPWQVVHAGLGETALGDGPLPLPAAEREELLASLARSGLPLCWDDDIRTRLWRKLAINCAINPATALLDCANGALADDDDARTLVATVCAEAAAVMRAEGLRADAGELASAAHAAARATAANRSSMRADVAAGRETEIDYINGYLLQRAAAHGLSVPGNALLTALIRLKTARPGESA</sequence>
<dbReference type="RefSeq" id="WP_110016881.1">
    <property type="nucleotide sequence ID" value="NZ_QGTJ01000001.1"/>
</dbReference>
<evidence type="ECO:0000256" key="9">
    <source>
        <dbReference type="ARBA" id="ARBA00048793"/>
    </source>
</evidence>
<proteinExistence type="inferred from homology"/>
<dbReference type="GO" id="GO:0050661">
    <property type="term" value="F:NADP binding"/>
    <property type="evidence" value="ECO:0007669"/>
    <property type="project" value="TreeGrafter"/>
</dbReference>
<dbReference type="InterPro" id="IPR003710">
    <property type="entry name" value="ApbA"/>
</dbReference>
<comment type="function">
    <text evidence="10">Catalyzes the NADPH-dependent reduction of ketopantoate into pantoic acid.</text>
</comment>
<dbReference type="NCBIfam" id="TIGR00745">
    <property type="entry name" value="apbA_panE"/>
    <property type="match status" value="1"/>
</dbReference>
<dbReference type="Proteomes" id="UP000246569">
    <property type="component" value="Unassembled WGS sequence"/>
</dbReference>
<dbReference type="OrthoDB" id="6530772at2"/>
<dbReference type="EMBL" id="QGTJ01000001">
    <property type="protein sequence ID" value="PWV65897.1"/>
    <property type="molecule type" value="Genomic_DNA"/>
</dbReference>
<comment type="similarity">
    <text evidence="2 10">Belongs to the ketopantoate reductase family.</text>
</comment>
<dbReference type="SUPFAM" id="SSF51735">
    <property type="entry name" value="NAD(P)-binding Rossmann-fold domains"/>
    <property type="match status" value="1"/>
</dbReference>
<keyword evidence="11" id="KW-0812">Transmembrane</keyword>
<evidence type="ECO:0000313" key="15">
    <source>
        <dbReference type="Proteomes" id="UP000246569"/>
    </source>
</evidence>
<accession>A0A317N0B2</accession>
<dbReference type="FunFam" id="1.10.1040.10:FF:000017">
    <property type="entry name" value="2-dehydropantoate 2-reductase"/>
    <property type="match status" value="1"/>
</dbReference>
<evidence type="ECO:0000259" key="13">
    <source>
        <dbReference type="Pfam" id="PF08546"/>
    </source>
</evidence>
<keyword evidence="15" id="KW-1185">Reference proteome</keyword>
<evidence type="ECO:0000256" key="8">
    <source>
        <dbReference type="ARBA" id="ARBA00032024"/>
    </source>
</evidence>
<evidence type="ECO:0000256" key="3">
    <source>
        <dbReference type="ARBA" id="ARBA00013014"/>
    </source>
</evidence>
<keyword evidence="11" id="KW-1133">Transmembrane helix</keyword>
<dbReference type="GO" id="GO:0008677">
    <property type="term" value="F:2-dehydropantoate 2-reductase activity"/>
    <property type="evidence" value="ECO:0007669"/>
    <property type="project" value="UniProtKB-EC"/>
</dbReference>
<evidence type="ECO:0000256" key="7">
    <source>
        <dbReference type="ARBA" id="ARBA00023002"/>
    </source>
</evidence>
<keyword evidence="7 10" id="KW-0560">Oxidoreductase</keyword>
<keyword evidence="5 10" id="KW-0566">Pantothenate biosynthesis</keyword>
<comment type="pathway">
    <text evidence="1 10">Cofactor biosynthesis; (R)-pantothenate biosynthesis; (R)-pantoate from 3-methyl-2-oxobutanoate: step 2/2.</text>
</comment>
<dbReference type="GO" id="GO:0015940">
    <property type="term" value="P:pantothenate biosynthetic process"/>
    <property type="evidence" value="ECO:0007669"/>
    <property type="project" value="UniProtKB-UniPathway"/>
</dbReference>
<evidence type="ECO:0000256" key="2">
    <source>
        <dbReference type="ARBA" id="ARBA00007870"/>
    </source>
</evidence>
<dbReference type="InterPro" id="IPR050838">
    <property type="entry name" value="Ketopantoate_reductase"/>
</dbReference>
<evidence type="ECO:0000256" key="5">
    <source>
        <dbReference type="ARBA" id="ARBA00022655"/>
    </source>
</evidence>
<dbReference type="InterPro" id="IPR013332">
    <property type="entry name" value="KPR_N"/>
</dbReference>
<dbReference type="AlphaFoldDB" id="A0A317N0B2"/>
<protein>
    <recommendedName>
        <fullName evidence="4 10">2-dehydropantoate 2-reductase</fullName>
        <ecNumber evidence="3 10">1.1.1.169</ecNumber>
    </recommendedName>
    <alternativeName>
        <fullName evidence="8 10">Ketopantoate reductase</fullName>
    </alternativeName>
</protein>
<organism evidence="14 15">
    <name type="scientific">Plasticicumulans acidivorans</name>
    <dbReference type="NCBI Taxonomy" id="886464"/>
    <lineage>
        <taxon>Bacteria</taxon>
        <taxon>Pseudomonadati</taxon>
        <taxon>Pseudomonadota</taxon>
        <taxon>Gammaproteobacteria</taxon>
        <taxon>Candidatus Competibacteraceae</taxon>
        <taxon>Plasticicumulans</taxon>
    </lineage>
</organism>
<evidence type="ECO:0000256" key="10">
    <source>
        <dbReference type="RuleBase" id="RU362068"/>
    </source>
</evidence>
<dbReference type="InterPro" id="IPR008927">
    <property type="entry name" value="6-PGluconate_DH-like_C_sf"/>
</dbReference>
<feature type="transmembrane region" description="Helical" evidence="11">
    <location>
        <begin position="15"/>
        <end position="33"/>
    </location>
</feature>
<evidence type="ECO:0000256" key="11">
    <source>
        <dbReference type="SAM" id="Phobius"/>
    </source>
</evidence>
<feature type="domain" description="Ketopantoate reductase C-terminal" evidence="13">
    <location>
        <begin position="190"/>
        <end position="313"/>
    </location>
</feature>
<evidence type="ECO:0000259" key="12">
    <source>
        <dbReference type="Pfam" id="PF02558"/>
    </source>
</evidence>
<keyword evidence="11" id="KW-0472">Membrane</keyword>
<evidence type="ECO:0000256" key="4">
    <source>
        <dbReference type="ARBA" id="ARBA00019465"/>
    </source>
</evidence>
<evidence type="ECO:0000256" key="1">
    <source>
        <dbReference type="ARBA" id="ARBA00004994"/>
    </source>
</evidence>
<dbReference type="Gene3D" id="1.10.1040.10">
    <property type="entry name" value="N-(1-d-carboxylethyl)-l-norvaline Dehydrogenase, domain 2"/>
    <property type="match status" value="1"/>
</dbReference>
<dbReference type="SUPFAM" id="SSF48179">
    <property type="entry name" value="6-phosphogluconate dehydrogenase C-terminal domain-like"/>
    <property type="match status" value="1"/>
</dbReference>
<evidence type="ECO:0000256" key="6">
    <source>
        <dbReference type="ARBA" id="ARBA00022857"/>
    </source>
</evidence>
<dbReference type="PANTHER" id="PTHR43765">
    <property type="entry name" value="2-DEHYDROPANTOATE 2-REDUCTASE-RELATED"/>
    <property type="match status" value="1"/>
</dbReference>
<reference evidence="14 15" key="1">
    <citation type="submission" date="2018-05" db="EMBL/GenBank/DDBJ databases">
        <title>Genomic Encyclopedia of Type Strains, Phase IV (KMG-IV): sequencing the most valuable type-strain genomes for metagenomic binning, comparative biology and taxonomic classification.</title>
        <authorList>
            <person name="Goeker M."/>
        </authorList>
    </citation>
    <scope>NUCLEOTIDE SEQUENCE [LARGE SCALE GENOMIC DNA]</scope>
    <source>
        <strain evidence="14 15">DSM 23606</strain>
    </source>
</reference>
<dbReference type="Gene3D" id="3.40.50.720">
    <property type="entry name" value="NAD(P)-binding Rossmann-like Domain"/>
    <property type="match status" value="1"/>
</dbReference>
<evidence type="ECO:0000313" key="14">
    <source>
        <dbReference type="EMBL" id="PWV65897.1"/>
    </source>
</evidence>
<dbReference type="InterPro" id="IPR013752">
    <property type="entry name" value="KPA_reductase"/>
</dbReference>
<comment type="caution">
    <text evidence="14">The sequence shown here is derived from an EMBL/GenBank/DDBJ whole genome shotgun (WGS) entry which is preliminary data.</text>
</comment>